<keyword evidence="3" id="KW-1185">Reference proteome</keyword>
<reference evidence="2" key="2">
    <citation type="submission" date="2021-01" db="EMBL/GenBank/DDBJ databases">
        <authorList>
            <person name="Mieszkin S."/>
            <person name="Pouder E."/>
            <person name="Alain K."/>
        </authorList>
    </citation>
    <scope>NUCLEOTIDE SEQUENCE</scope>
    <source>
        <strain evidence="2">HW T2.11</strain>
    </source>
</reference>
<evidence type="ECO:0008006" key="4">
    <source>
        <dbReference type="Google" id="ProtNLM"/>
    </source>
</evidence>
<dbReference type="Proteomes" id="UP000708298">
    <property type="component" value="Unassembled WGS sequence"/>
</dbReference>
<dbReference type="SUPFAM" id="SSF55785">
    <property type="entry name" value="PYP-like sensor domain (PAS domain)"/>
    <property type="match status" value="1"/>
</dbReference>
<comment type="caution">
    <text evidence="2">The sequence shown here is derived from an EMBL/GenBank/DDBJ whole genome shotgun (WGS) entry which is preliminary data.</text>
</comment>
<keyword evidence="1" id="KW-0812">Transmembrane</keyword>
<accession>A0A964E013</accession>
<keyword evidence="1" id="KW-0472">Membrane</keyword>
<proteinExistence type="predicted"/>
<dbReference type="InterPro" id="IPR035965">
    <property type="entry name" value="PAS-like_dom_sf"/>
</dbReference>
<feature type="transmembrane region" description="Helical" evidence="1">
    <location>
        <begin position="58"/>
        <end position="85"/>
    </location>
</feature>
<protein>
    <recommendedName>
        <fullName evidence="4">PAS domain-containing protein</fullName>
    </recommendedName>
</protein>
<gene>
    <name evidence="2" type="ORF">ASILVAE211_15895</name>
</gene>
<dbReference type="InterPro" id="IPR000014">
    <property type="entry name" value="PAS"/>
</dbReference>
<evidence type="ECO:0000313" key="3">
    <source>
        <dbReference type="Proteomes" id="UP000708298"/>
    </source>
</evidence>
<reference evidence="2" key="1">
    <citation type="journal article" date="2021" name="Microorganisms">
        <title>Acidisoma silvae sp. nov. and Acidisomacellulosilytica sp. nov., Two Acidophilic Bacteria Isolated from Decaying Wood, Hydrolyzing Cellulose and Producing Poly-3-hydroxybutyrate.</title>
        <authorList>
            <person name="Mieszkin S."/>
            <person name="Pouder E."/>
            <person name="Uroz S."/>
            <person name="Simon-Colin C."/>
            <person name="Alain K."/>
        </authorList>
    </citation>
    <scope>NUCLEOTIDE SEQUENCE</scope>
    <source>
        <strain evidence="2">HW T2.11</strain>
    </source>
</reference>
<feature type="transmembrane region" description="Helical" evidence="1">
    <location>
        <begin position="12"/>
        <end position="31"/>
    </location>
</feature>
<sequence>MSLAKFFRRMGVVIMWLTSAYVVFTILIALTEQGRPTSQIFATNIGELFYPEWYASPLVIAAVKIAVLAYPAAALAYGIGTLLAFGRNDRAAVTAGPAAALPLQGPMGFGARPALASALPPAWSNFDLLPPEAAASAPVPRAEDDDNLCILDMALFIRAVSRNAAAVLGLPPSALQRRPFTNFVSAADIGQLHATWDRLLSDPQAVIPLQLHMRHAGDVMVDVEAICRAGLGADGRIISMTLRTLAKH</sequence>
<evidence type="ECO:0000313" key="2">
    <source>
        <dbReference type="EMBL" id="MCB8876674.1"/>
    </source>
</evidence>
<dbReference type="AlphaFoldDB" id="A0A964E013"/>
<name>A0A964E013_9PROT</name>
<keyword evidence="1" id="KW-1133">Transmembrane helix</keyword>
<evidence type="ECO:0000256" key="1">
    <source>
        <dbReference type="SAM" id="Phobius"/>
    </source>
</evidence>
<dbReference type="CDD" id="cd00130">
    <property type="entry name" value="PAS"/>
    <property type="match status" value="1"/>
</dbReference>
<dbReference type="Gene3D" id="3.30.450.20">
    <property type="entry name" value="PAS domain"/>
    <property type="match status" value="1"/>
</dbReference>
<dbReference type="RefSeq" id="WP_227322333.1">
    <property type="nucleotide sequence ID" value="NZ_JAESVB010000007.1"/>
</dbReference>
<dbReference type="EMBL" id="JAESVB010000007">
    <property type="protein sequence ID" value="MCB8876674.1"/>
    <property type="molecule type" value="Genomic_DNA"/>
</dbReference>
<organism evidence="2 3">
    <name type="scientific">Acidisoma silvae</name>
    <dbReference type="NCBI Taxonomy" id="2802396"/>
    <lineage>
        <taxon>Bacteria</taxon>
        <taxon>Pseudomonadati</taxon>
        <taxon>Pseudomonadota</taxon>
        <taxon>Alphaproteobacteria</taxon>
        <taxon>Acetobacterales</taxon>
        <taxon>Acidocellaceae</taxon>
        <taxon>Acidisoma</taxon>
    </lineage>
</organism>